<evidence type="ECO:0000259" key="2">
    <source>
        <dbReference type="PROSITE" id="PS50934"/>
    </source>
</evidence>
<feature type="compositionally biased region" description="Basic residues" evidence="1">
    <location>
        <begin position="68"/>
        <end position="78"/>
    </location>
</feature>
<dbReference type="AlphaFoldDB" id="A0A2H9TKT8"/>
<dbReference type="GO" id="GO:0005634">
    <property type="term" value="C:nucleus"/>
    <property type="evidence" value="ECO:0007669"/>
    <property type="project" value="TreeGrafter"/>
</dbReference>
<dbReference type="EMBL" id="MTSL01000128">
    <property type="protein sequence ID" value="PJF18352.1"/>
    <property type="molecule type" value="Genomic_DNA"/>
</dbReference>
<evidence type="ECO:0000313" key="3">
    <source>
        <dbReference type="EMBL" id="PJF18352.1"/>
    </source>
</evidence>
<dbReference type="InterPro" id="IPR007526">
    <property type="entry name" value="SWIRM"/>
</dbReference>
<dbReference type="PANTHER" id="PTHR12374:SF20">
    <property type="entry name" value="TRANSCRIPTIONAL ADAPTER 2-ALPHA"/>
    <property type="match status" value="1"/>
</dbReference>
<sequence>MSYPSIPVIRVNTPIDASIHKSRRKQDQPQRSLKQLASVADKILHGIIVIEPFMPWEQPSQRTEGTSLKKKRKKHSHRMRSDDDNSDTSLGSPNFSQTARPTVTRSPAPMGEPLPEDSAEAGVSERRIWYEAVLHRRRSGPSRAGMPLDITMAPGSSLLDESEFETCSTLRLYPLQYFQSRETLLKNYHQRGFYKKSAAQKMLHIDVNKTGKLYDYFVSRGWMPQTPLNMDTVRNPVEVDWYLIMPN</sequence>
<evidence type="ECO:0000256" key="1">
    <source>
        <dbReference type="SAM" id="MobiDB-lite"/>
    </source>
</evidence>
<dbReference type="InterPro" id="IPR036388">
    <property type="entry name" value="WH-like_DNA-bd_sf"/>
</dbReference>
<name>A0A2H9TKT8_9FUNG</name>
<dbReference type="SUPFAM" id="SSF46689">
    <property type="entry name" value="Homeodomain-like"/>
    <property type="match status" value="1"/>
</dbReference>
<protein>
    <recommendedName>
        <fullName evidence="2">SWIRM domain-containing protein</fullName>
    </recommendedName>
</protein>
<organism evidence="3 4">
    <name type="scientific">Paramicrosporidium saccamoebae</name>
    <dbReference type="NCBI Taxonomy" id="1246581"/>
    <lineage>
        <taxon>Eukaryota</taxon>
        <taxon>Fungi</taxon>
        <taxon>Fungi incertae sedis</taxon>
        <taxon>Cryptomycota</taxon>
        <taxon>Cryptomycota incertae sedis</taxon>
        <taxon>Paramicrosporidium</taxon>
    </lineage>
</organism>
<reference evidence="3 4" key="1">
    <citation type="submission" date="2016-10" db="EMBL/GenBank/DDBJ databases">
        <title>The genome of Paramicrosporidium saccamoebae is the missing link in understanding Cryptomycota and Microsporidia evolution.</title>
        <authorList>
            <person name="Quandt C.A."/>
            <person name="Beaudet D."/>
            <person name="Corsaro D."/>
            <person name="Michel R."/>
            <person name="Corradi N."/>
            <person name="James T."/>
        </authorList>
    </citation>
    <scope>NUCLEOTIDE SEQUENCE [LARGE SCALE GENOMIC DNA]</scope>
    <source>
        <strain evidence="3 4">KSL3</strain>
    </source>
</reference>
<feature type="domain" description="SWIRM" evidence="2">
    <location>
        <begin position="139"/>
        <end position="234"/>
    </location>
</feature>
<dbReference type="GO" id="GO:0003682">
    <property type="term" value="F:chromatin binding"/>
    <property type="evidence" value="ECO:0007669"/>
    <property type="project" value="TreeGrafter"/>
</dbReference>
<feature type="compositionally biased region" description="Polar residues" evidence="1">
    <location>
        <begin position="87"/>
        <end position="105"/>
    </location>
</feature>
<dbReference type="Proteomes" id="UP000240830">
    <property type="component" value="Unassembled WGS sequence"/>
</dbReference>
<dbReference type="STRING" id="1246581.A0A2H9TKT8"/>
<accession>A0A2H9TKT8</accession>
<dbReference type="GO" id="GO:0006338">
    <property type="term" value="P:chromatin remodeling"/>
    <property type="evidence" value="ECO:0007669"/>
    <property type="project" value="TreeGrafter"/>
</dbReference>
<dbReference type="PANTHER" id="PTHR12374">
    <property type="entry name" value="TRANSCRIPTIONAL ADAPTOR 2 ADA2 -RELATED"/>
    <property type="match status" value="1"/>
</dbReference>
<evidence type="ECO:0000313" key="4">
    <source>
        <dbReference type="Proteomes" id="UP000240830"/>
    </source>
</evidence>
<gene>
    <name evidence="3" type="ORF">PSACC_01841</name>
</gene>
<dbReference type="OrthoDB" id="5598695at2759"/>
<dbReference type="FunFam" id="1.10.10.10:FF:000087">
    <property type="entry name" value="Transcriptional adapter 2"/>
    <property type="match status" value="1"/>
</dbReference>
<dbReference type="Gene3D" id="1.10.10.10">
    <property type="entry name" value="Winged helix-like DNA-binding domain superfamily/Winged helix DNA-binding domain"/>
    <property type="match status" value="1"/>
</dbReference>
<comment type="caution">
    <text evidence="3">The sequence shown here is derived from an EMBL/GenBank/DDBJ whole genome shotgun (WGS) entry which is preliminary data.</text>
</comment>
<dbReference type="Pfam" id="PF04433">
    <property type="entry name" value="SWIRM"/>
    <property type="match status" value="1"/>
</dbReference>
<feature type="region of interest" description="Disordered" evidence="1">
    <location>
        <begin position="58"/>
        <end position="121"/>
    </location>
</feature>
<keyword evidence="4" id="KW-1185">Reference proteome</keyword>
<dbReference type="GO" id="GO:0003713">
    <property type="term" value="F:transcription coactivator activity"/>
    <property type="evidence" value="ECO:0007669"/>
    <property type="project" value="TreeGrafter"/>
</dbReference>
<dbReference type="InterPro" id="IPR009057">
    <property type="entry name" value="Homeodomain-like_sf"/>
</dbReference>
<proteinExistence type="predicted"/>
<dbReference type="PROSITE" id="PS50934">
    <property type="entry name" value="SWIRM"/>
    <property type="match status" value="1"/>
</dbReference>
<dbReference type="GO" id="GO:0006357">
    <property type="term" value="P:regulation of transcription by RNA polymerase II"/>
    <property type="evidence" value="ECO:0007669"/>
    <property type="project" value="TreeGrafter"/>
</dbReference>